<keyword evidence="1" id="KW-0812">Transmembrane</keyword>
<dbReference type="Proteomes" id="UP000323824">
    <property type="component" value="Chromosome"/>
</dbReference>
<accession>A0A5C1Q8G6</accession>
<reference evidence="2 3" key="2">
    <citation type="submission" date="2019-09" db="EMBL/GenBank/DDBJ databases">
        <title>Complete Genome Sequence and Methylome Analysis of free living Spirochaetas.</title>
        <authorList>
            <person name="Leshcheva N."/>
            <person name="Mikheeva N."/>
        </authorList>
    </citation>
    <scope>NUCLEOTIDE SEQUENCE [LARGE SCALE GENOMIC DNA]</scope>
    <source>
        <strain evidence="2 3">P</strain>
    </source>
</reference>
<keyword evidence="3" id="KW-1185">Reference proteome</keyword>
<dbReference type="AlphaFoldDB" id="A0A5C1Q8G6"/>
<evidence type="ECO:0000256" key="1">
    <source>
        <dbReference type="SAM" id="Phobius"/>
    </source>
</evidence>
<keyword evidence="1" id="KW-0472">Membrane</keyword>
<dbReference type="KEGG" id="sper:EW093_03395"/>
<feature type="transmembrane region" description="Helical" evidence="1">
    <location>
        <begin position="37"/>
        <end position="55"/>
    </location>
</feature>
<gene>
    <name evidence="2" type="ORF">EW093_03395</name>
</gene>
<protein>
    <submittedName>
        <fullName evidence="2">Uncharacterized protein</fullName>
    </submittedName>
</protein>
<sequence length="174" mass="19677">MMFLFINNPYLKLITAIFYIIITFLSGFRVKLLPNILLFTSILIVSLFSPVGLVITNIGPMTITLGALENGLYNSALLIGLLYLSKHISMSNIKFSGTTGILIRDTFHYFNQLTSGDKIKFKGFIEQIDNKLLNLTPYNSDSNTNEVKKTKDNSKIIFVITLSLILLDKLYHNF</sequence>
<feature type="transmembrane region" description="Helical" evidence="1">
    <location>
        <begin position="61"/>
        <end position="84"/>
    </location>
</feature>
<keyword evidence="1" id="KW-1133">Transmembrane helix</keyword>
<evidence type="ECO:0000313" key="3">
    <source>
        <dbReference type="Proteomes" id="UP000323824"/>
    </source>
</evidence>
<feature type="transmembrane region" description="Helical" evidence="1">
    <location>
        <begin position="12"/>
        <end position="30"/>
    </location>
</feature>
<dbReference type="RefSeq" id="WP_149567039.1">
    <property type="nucleotide sequence ID" value="NZ_CP035807.1"/>
</dbReference>
<organism evidence="2 3">
    <name type="scientific">Thiospirochaeta perfilievii</name>
    <dbReference type="NCBI Taxonomy" id="252967"/>
    <lineage>
        <taxon>Bacteria</taxon>
        <taxon>Pseudomonadati</taxon>
        <taxon>Spirochaetota</taxon>
        <taxon>Spirochaetia</taxon>
        <taxon>Spirochaetales</taxon>
        <taxon>Spirochaetaceae</taxon>
        <taxon>Thiospirochaeta</taxon>
    </lineage>
</organism>
<proteinExistence type="predicted"/>
<dbReference type="EMBL" id="CP035807">
    <property type="protein sequence ID" value="QEN03781.1"/>
    <property type="molecule type" value="Genomic_DNA"/>
</dbReference>
<evidence type="ECO:0000313" key="2">
    <source>
        <dbReference type="EMBL" id="QEN03781.1"/>
    </source>
</evidence>
<name>A0A5C1Q8G6_9SPIO</name>
<reference evidence="2 3" key="1">
    <citation type="submission" date="2019-02" db="EMBL/GenBank/DDBJ databases">
        <authorList>
            <person name="Fomenkov A."/>
            <person name="Dubinina G."/>
            <person name="Grabovich M."/>
            <person name="Vincze T."/>
            <person name="Roberts R.J."/>
        </authorList>
    </citation>
    <scope>NUCLEOTIDE SEQUENCE [LARGE SCALE GENOMIC DNA]</scope>
    <source>
        <strain evidence="2 3">P</strain>
    </source>
</reference>